<keyword evidence="2" id="KW-0472">Membrane</keyword>
<sequence>MVYITLIPFDVYNAVNHYKTVIFNIDLYTFYLCDYIILIGLCFIVLPFTYFYAEESLENEDDIDFFSLGEYSDDDEEFDTISTGSSSTMQVKGEKRSKKHSLNQRLKQTWTKAVISFKKTSLFIGGLSVLLIVSYFLQNTVFRQTEENEKYMDSWKKQIFDTNQYGETFVRFIVTLMIFIGAIFKLLYNSYGMASMPLLLIKGQKSLEDERDAISKSIEQVREQLRAIQEKYQKSHEQVSRKDKQALRKLRKDEKMLNTKSNKIESTIQRCLSISLLIISSIVAANIDKLLNSTCGFHCGYFIDKYTLFNPLDWTLVQLSKVFPLDLIFISIILIYVLVTCIFGIVRLGVRFMQIFNVIQYHLTQLHQGYTIKKRETQPQALNLAAVLIILMVFAFSMQLMTISPQYTTFGSQRLEDGTPCGLEQNQTRLKHSKFAQCEMTEISSFYNKILLSMPLFSIAYYFLSWIFVTTFTIFLLYSLTKKAEKNFSLSEYNEDEILDLKSFIGKSSSSGKLGLSNPQDSDED</sequence>
<dbReference type="PANTHER" id="PTHR16130:SF2">
    <property type="entry name" value="LYSOSOMAL COBALAMIN TRANSPORT ESCORT PROTEIN LMBD1"/>
    <property type="match status" value="1"/>
</dbReference>
<dbReference type="GO" id="GO:0005774">
    <property type="term" value="C:vacuolar membrane"/>
    <property type="evidence" value="ECO:0007669"/>
    <property type="project" value="TreeGrafter"/>
</dbReference>
<gene>
    <name evidence="3" type="primary">Contig11458.g12258</name>
    <name evidence="3" type="ORF">STYLEM_14670</name>
</gene>
<keyword evidence="2" id="KW-0812">Transmembrane</keyword>
<dbReference type="InterPro" id="IPR050854">
    <property type="entry name" value="LMBD1_LysCbl_Transport"/>
</dbReference>
<feature type="transmembrane region" description="Helical" evidence="2">
    <location>
        <begin position="381"/>
        <end position="401"/>
    </location>
</feature>
<dbReference type="PANTHER" id="PTHR16130">
    <property type="entry name" value="LYSOSOMAL COBALAMIN TRANSPORTER-RELATED"/>
    <property type="match status" value="1"/>
</dbReference>
<dbReference type="InParanoid" id="A0A078AXR1"/>
<feature type="transmembrane region" description="Helical" evidence="2">
    <location>
        <begin position="28"/>
        <end position="53"/>
    </location>
</feature>
<keyword evidence="2" id="KW-1133">Transmembrane helix</keyword>
<dbReference type="FunCoup" id="A0A078AXR1">
    <property type="interactions" value="75"/>
</dbReference>
<dbReference type="AlphaFoldDB" id="A0A078AXR1"/>
<keyword evidence="4" id="KW-1185">Reference proteome</keyword>
<evidence type="ECO:0000313" key="3">
    <source>
        <dbReference type="EMBL" id="CDW85588.1"/>
    </source>
</evidence>
<name>A0A078AXR1_STYLE</name>
<keyword evidence="1" id="KW-0175">Coiled coil</keyword>
<reference evidence="3 4" key="1">
    <citation type="submission" date="2014-06" db="EMBL/GenBank/DDBJ databases">
        <authorList>
            <person name="Swart Estienne"/>
        </authorList>
    </citation>
    <scope>NUCLEOTIDE SEQUENCE [LARGE SCALE GENOMIC DNA]</scope>
    <source>
        <strain evidence="3 4">130c</strain>
    </source>
</reference>
<dbReference type="OMA" id="TAERSCW"/>
<protein>
    <recommendedName>
        <fullName evidence="5">Transmembrane protein</fullName>
    </recommendedName>
</protein>
<feature type="coiled-coil region" evidence="1">
    <location>
        <begin position="204"/>
        <end position="238"/>
    </location>
</feature>
<proteinExistence type="predicted"/>
<evidence type="ECO:0000256" key="1">
    <source>
        <dbReference type="SAM" id="Coils"/>
    </source>
</evidence>
<evidence type="ECO:0000256" key="2">
    <source>
        <dbReference type="SAM" id="Phobius"/>
    </source>
</evidence>
<dbReference type="OrthoDB" id="73273at2759"/>
<dbReference type="Proteomes" id="UP000039865">
    <property type="component" value="Unassembled WGS sequence"/>
</dbReference>
<accession>A0A078AXR1</accession>
<organism evidence="3 4">
    <name type="scientific">Stylonychia lemnae</name>
    <name type="common">Ciliate</name>
    <dbReference type="NCBI Taxonomy" id="5949"/>
    <lineage>
        <taxon>Eukaryota</taxon>
        <taxon>Sar</taxon>
        <taxon>Alveolata</taxon>
        <taxon>Ciliophora</taxon>
        <taxon>Intramacronucleata</taxon>
        <taxon>Spirotrichea</taxon>
        <taxon>Stichotrichia</taxon>
        <taxon>Sporadotrichida</taxon>
        <taxon>Oxytrichidae</taxon>
        <taxon>Stylonychinae</taxon>
        <taxon>Stylonychia</taxon>
    </lineage>
</organism>
<feature type="transmembrane region" description="Helical" evidence="2">
    <location>
        <begin position="169"/>
        <end position="188"/>
    </location>
</feature>
<evidence type="ECO:0008006" key="5">
    <source>
        <dbReference type="Google" id="ProtNLM"/>
    </source>
</evidence>
<dbReference type="EMBL" id="CCKQ01013883">
    <property type="protein sequence ID" value="CDW85588.1"/>
    <property type="molecule type" value="Genomic_DNA"/>
</dbReference>
<feature type="transmembrane region" description="Helical" evidence="2">
    <location>
        <begin position="120"/>
        <end position="137"/>
    </location>
</feature>
<feature type="transmembrane region" description="Helical" evidence="2">
    <location>
        <begin position="327"/>
        <end position="350"/>
    </location>
</feature>
<evidence type="ECO:0000313" key="4">
    <source>
        <dbReference type="Proteomes" id="UP000039865"/>
    </source>
</evidence>
<feature type="transmembrane region" description="Helical" evidence="2">
    <location>
        <begin position="459"/>
        <end position="480"/>
    </location>
</feature>
<dbReference type="GO" id="GO:0072665">
    <property type="term" value="P:protein localization to vacuole"/>
    <property type="evidence" value="ECO:0007669"/>
    <property type="project" value="TreeGrafter"/>
</dbReference>